<evidence type="ECO:0000256" key="7">
    <source>
        <dbReference type="ARBA" id="ARBA00023136"/>
    </source>
</evidence>
<keyword evidence="12" id="KW-1185">Reference proteome</keyword>
<evidence type="ECO:0000256" key="8">
    <source>
        <dbReference type="ARBA" id="ARBA00023315"/>
    </source>
</evidence>
<keyword evidence="7 9" id="KW-0472">Membrane</keyword>
<comment type="subcellular location">
    <subcellularLocation>
        <location evidence="1">Membrane</location>
    </subcellularLocation>
</comment>
<keyword evidence="6" id="KW-0443">Lipid metabolism</keyword>
<name>A0A6A6H480_VIRVR</name>
<evidence type="ECO:0000256" key="3">
    <source>
        <dbReference type="ARBA" id="ARBA00022679"/>
    </source>
</evidence>
<evidence type="ECO:0000259" key="10">
    <source>
        <dbReference type="SMART" id="SM00563"/>
    </source>
</evidence>
<evidence type="ECO:0000256" key="5">
    <source>
        <dbReference type="ARBA" id="ARBA00022989"/>
    </source>
</evidence>
<organism evidence="11 12">
    <name type="scientific">Viridothelium virens</name>
    <name type="common">Speckled blister lichen</name>
    <name type="synonym">Trypethelium virens</name>
    <dbReference type="NCBI Taxonomy" id="1048519"/>
    <lineage>
        <taxon>Eukaryota</taxon>
        <taxon>Fungi</taxon>
        <taxon>Dikarya</taxon>
        <taxon>Ascomycota</taxon>
        <taxon>Pezizomycotina</taxon>
        <taxon>Dothideomycetes</taxon>
        <taxon>Dothideomycetes incertae sedis</taxon>
        <taxon>Trypetheliales</taxon>
        <taxon>Trypetheliaceae</taxon>
        <taxon>Viridothelium</taxon>
    </lineage>
</organism>
<dbReference type="GO" id="GO:0016020">
    <property type="term" value="C:membrane"/>
    <property type="evidence" value="ECO:0007669"/>
    <property type="project" value="UniProtKB-SubCell"/>
</dbReference>
<keyword evidence="4 9" id="KW-0812">Transmembrane</keyword>
<evidence type="ECO:0000256" key="9">
    <source>
        <dbReference type="SAM" id="Phobius"/>
    </source>
</evidence>
<proteinExistence type="inferred from homology"/>
<feature type="domain" description="Phospholipid/glycerol acyltransferase" evidence="10">
    <location>
        <begin position="105"/>
        <end position="217"/>
    </location>
</feature>
<dbReference type="AlphaFoldDB" id="A0A6A6H480"/>
<evidence type="ECO:0000313" key="12">
    <source>
        <dbReference type="Proteomes" id="UP000800092"/>
    </source>
</evidence>
<keyword evidence="5 9" id="KW-1133">Transmembrane helix</keyword>
<comment type="similarity">
    <text evidence="2">Belongs to the 1-acyl-sn-glycerol-3-phosphate acyltransferase family.</text>
</comment>
<dbReference type="PANTHER" id="PTHR23063">
    <property type="entry name" value="PHOSPHOLIPID ACYLTRANSFERASE"/>
    <property type="match status" value="1"/>
</dbReference>
<dbReference type="SMART" id="SM00563">
    <property type="entry name" value="PlsC"/>
    <property type="match status" value="1"/>
</dbReference>
<dbReference type="GO" id="GO:0016746">
    <property type="term" value="F:acyltransferase activity"/>
    <property type="evidence" value="ECO:0007669"/>
    <property type="project" value="UniProtKB-KW"/>
</dbReference>
<keyword evidence="8" id="KW-0012">Acyltransferase</keyword>
<evidence type="ECO:0000256" key="2">
    <source>
        <dbReference type="ARBA" id="ARBA00008655"/>
    </source>
</evidence>
<dbReference type="EMBL" id="ML991813">
    <property type="protein sequence ID" value="KAF2232681.1"/>
    <property type="molecule type" value="Genomic_DNA"/>
</dbReference>
<gene>
    <name evidence="11" type="ORF">EV356DRAFT_525056</name>
</gene>
<dbReference type="PANTHER" id="PTHR23063:SF60">
    <property type="entry name" value="LYSOPHOSPHATIDIC ACID:OLEOYL-COA ACYLTRANSFERASE 1"/>
    <property type="match status" value="1"/>
</dbReference>
<keyword evidence="3" id="KW-0808">Transferase</keyword>
<evidence type="ECO:0000313" key="11">
    <source>
        <dbReference type="EMBL" id="KAF2232681.1"/>
    </source>
</evidence>
<reference evidence="11" key="1">
    <citation type="journal article" date="2020" name="Stud. Mycol.">
        <title>101 Dothideomycetes genomes: a test case for predicting lifestyles and emergence of pathogens.</title>
        <authorList>
            <person name="Haridas S."/>
            <person name="Albert R."/>
            <person name="Binder M."/>
            <person name="Bloem J."/>
            <person name="Labutti K."/>
            <person name="Salamov A."/>
            <person name="Andreopoulos B."/>
            <person name="Baker S."/>
            <person name="Barry K."/>
            <person name="Bills G."/>
            <person name="Bluhm B."/>
            <person name="Cannon C."/>
            <person name="Castanera R."/>
            <person name="Culley D."/>
            <person name="Daum C."/>
            <person name="Ezra D."/>
            <person name="Gonzalez J."/>
            <person name="Henrissat B."/>
            <person name="Kuo A."/>
            <person name="Liang C."/>
            <person name="Lipzen A."/>
            <person name="Lutzoni F."/>
            <person name="Magnuson J."/>
            <person name="Mondo S."/>
            <person name="Nolan M."/>
            <person name="Ohm R."/>
            <person name="Pangilinan J."/>
            <person name="Park H.-J."/>
            <person name="Ramirez L."/>
            <person name="Alfaro M."/>
            <person name="Sun H."/>
            <person name="Tritt A."/>
            <person name="Yoshinaga Y."/>
            <person name="Zwiers L.-H."/>
            <person name="Turgeon B."/>
            <person name="Goodwin S."/>
            <person name="Spatafora J."/>
            <person name="Crous P."/>
            <person name="Grigoriev I."/>
        </authorList>
    </citation>
    <scope>NUCLEOTIDE SEQUENCE</scope>
    <source>
        <strain evidence="11">Tuck. ex Michener</strain>
    </source>
</reference>
<accession>A0A6A6H480</accession>
<dbReference type="GO" id="GO:0006629">
    <property type="term" value="P:lipid metabolic process"/>
    <property type="evidence" value="ECO:0007669"/>
    <property type="project" value="UniProtKB-KW"/>
</dbReference>
<sequence length="331" mass="36381">MEKYSQYRDRGSGIAPFFPVPTQPSGAFLPLNLFLFAVRIPILLTVSITYFLIFQWLPIGSLGKKAALWLILGTPGIWWIDLQIDGVKKGSLAKHTATRVPGPGTIISSSHTSPLDALYLAAIFDPVFTASYPGYRLVQPISLLQAMLHALAPPTLHPPHNATLVDLSTLLQQHPDRPVVVFPECTTTNGRAILPFSLSLLSAPAETKIFPVSLRYTAPDITTPVPGEYLKFLWNLNSRSTHCIRVRIAECIYNSAAVTDEKATLEINGESAPDDPTLENGITAGEGLGVEEKRVLDKIGEALARLGRVKRVGLGVREKIDFVRAWTRKRR</sequence>
<dbReference type="InterPro" id="IPR002123">
    <property type="entry name" value="Plipid/glycerol_acylTrfase"/>
</dbReference>
<protein>
    <recommendedName>
        <fullName evidence="10">Phospholipid/glycerol acyltransferase domain-containing protein</fullName>
    </recommendedName>
</protein>
<dbReference type="OrthoDB" id="272512at2759"/>
<feature type="transmembrane region" description="Helical" evidence="9">
    <location>
        <begin position="33"/>
        <end position="54"/>
    </location>
</feature>
<evidence type="ECO:0000256" key="6">
    <source>
        <dbReference type="ARBA" id="ARBA00023098"/>
    </source>
</evidence>
<evidence type="ECO:0000256" key="1">
    <source>
        <dbReference type="ARBA" id="ARBA00004370"/>
    </source>
</evidence>
<evidence type="ECO:0000256" key="4">
    <source>
        <dbReference type="ARBA" id="ARBA00022692"/>
    </source>
</evidence>
<dbReference type="Pfam" id="PF01553">
    <property type="entry name" value="Acyltransferase"/>
    <property type="match status" value="1"/>
</dbReference>
<dbReference type="Proteomes" id="UP000800092">
    <property type="component" value="Unassembled WGS sequence"/>
</dbReference>